<feature type="region of interest" description="Disordered" evidence="1">
    <location>
        <begin position="1"/>
        <end position="66"/>
    </location>
</feature>
<name>A0A401TCF6_CHIPU</name>
<dbReference type="AlphaFoldDB" id="A0A401TCF6"/>
<reference evidence="2 3" key="1">
    <citation type="journal article" date="2018" name="Nat. Ecol. Evol.">
        <title>Shark genomes provide insights into elasmobranch evolution and the origin of vertebrates.</title>
        <authorList>
            <person name="Hara Y"/>
            <person name="Yamaguchi K"/>
            <person name="Onimaru K"/>
            <person name="Kadota M"/>
            <person name="Koyanagi M"/>
            <person name="Keeley SD"/>
            <person name="Tatsumi K"/>
            <person name="Tanaka K"/>
            <person name="Motone F"/>
            <person name="Kageyama Y"/>
            <person name="Nozu R"/>
            <person name="Adachi N"/>
            <person name="Nishimura O"/>
            <person name="Nakagawa R"/>
            <person name="Tanegashima C"/>
            <person name="Kiyatake I"/>
            <person name="Matsumoto R"/>
            <person name="Murakumo K"/>
            <person name="Nishida K"/>
            <person name="Terakita A"/>
            <person name="Kuratani S"/>
            <person name="Sato K"/>
            <person name="Hyodo S Kuraku.S."/>
        </authorList>
    </citation>
    <scope>NUCLEOTIDE SEQUENCE [LARGE SCALE GENOMIC DNA]</scope>
</reference>
<proteinExistence type="predicted"/>
<dbReference type="EMBL" id="BEZZ01039745">
    <property type="protein sequence ID" value="GCC40319.1"/>
    <property type="molecule type" value="Genomic_DNA"/>
</dbReference>
<evidence type="ECO:0000313" key="3">
    <source>
        <dbReference type="Proteomes" id="UP000287033"/>
    </source>
</evidence>
<organism evidence="2 3">
    <name type="scientific">Chiloscyllium punctatum</name>
    <name type="common">Brownbanded bambooshark</name>
    <name type="synonym">Hemiscyllium punctatum</name>
    <dbReference type="NCBI Taxonomy" id="137246"/>
    <lineage>
        <taxon>Eukaryota</taxon>
        <taxon>Metazoa</taxon>
        <taxon>Chordata</taxon>
        <taxon>Craniata</taxon>
        <taxon>Vertebrata</taxon>
        <taxon>Chondrichthyes</taxon>
        <taxon>Elasmobranchii</taxon>
        <taxon>Galeomorphii</taxon>
        <taxon>Galeoidea</taxon>
        <taxon>Orectolobiformes</taxon>
        <taxon>Hemiscylliidae</taxon>
        <taxon>Chiloscyllium</taxon>
    </lineage>
</organism>
<evidence type="ECO:0000256" key="1">
    <source>
        <dbReference type="SAM" id="MobiDB-lite"/>
    </source>
</evidence>
<sequence length="77" mass="7891">MWGERTGQAPGTGIRDVGGENGPGPGIRSASAPNDEPTNASRGDPFARHSAPHRPGGLGSGACSKRGDRLCRYGEFA</sequence>
<dbReference type="Proteomes" id="UP000287033">
    <property type="component" value="Unassembled WGS sequence"/>
</dbReference>
<protein>
    <submittedName>
        <fullName evidence="2">Uncharacterized protein</fullName>
    </submittedName>
</protein>
<keyword evidence="3" id="KW-1185">Reference proteome</keyword>
<comment type="caution">
    <text evidence="2">The sequence shown here is derived from an EMBL/GenBank/DDBJ whole genome shotgun (WGS) entry which is preliminary data.</text>
</comment>
<gene>
    <name evidence="2" type="ORF">chiPu_0024452</name>
</gene>
<evidence type="ECO:0000313" key="2">
    <source>
        <dbReference type="EMBL" id="GCC40319.1"/>
    </source>
</evidence>
<accession>A0A401TCF6</accession>